<protein>
    <submittedName>
        <fullName evidence="1">Uncharacterized protein</fullName>
    </submittedName>
</protein>
<reference evidence="1" key="1">
    <citation type="submission" date="2021-05" db="EMBL/GenBank/DDBJ databases">
        <authorList>
            <person name="Pietrasiak N."/>
            <person name="Ward R."/>
            <person name="Stajich J.E."/>
            <person name="Kurbessoian T."/>
        </authorList>
    </citation>
    <scope>NUCLEOTIDE SEQUENCE</scope>
    <source>
        <strain evidence="1">CPER-KK1</strain>
    </source>
</reference>
<gene>
    <name evidence="1" type="ORF">KME25_00250</name>
</gene>
<evidence type="ECO:0000313" key="1">
    <source>
        <dbReference type="EMBL" id="MBW4542871.1"/>
    </source>
</evidence>
<name>A0A951PFN8_9CYAN</name>
<organism evidence="1 2">
    <name type="scientific">Symplocastrum torsivum CPER-KK1</name>
    <dbReference type="NCBI Taxonomy" id="450513"/>
    <lineage>
        <taxon>Bacteria</taxon>
        <taxon>Bacillati</taxon>
        <taxon>Cyanobacteriota</taxon>
        <taxon>Cyanophyceae</taxon>
        <taxon>Oscillatoriophycideae</taxon>
        <taxon>Oscillatoriales</taxon>
        <taxon>Microcoleaceae</taxon>
        <taxon>Symplocastrum</taxon>
    </lineage>
</organism>
<dbReference type="AlphaFoldDB" id="A0A951PFN8"/>
<reference evidence="1" key="2">
    <citation type="journal article" date="2022" name="Microbiol. Resour. Announc.">
        <title>Metagenome Sequencing to Explore Phylogenomics of Terrestrial Cyanobacteria.</title>
        <authorList>
            <person name="Ward R.D."/>
            <person name="Stajich J.E."/>
            <person name="Johansen J.R."/>
            <person name="Huntemann M."/>
            <person name="Clum A."/>
            <person name="Foster B."/>
            <person name="Foster B."/>
            <person name="Roux S."/>
            <person name="Palaniappan K."/>
            <person name="Varghese N."/>
            <person name="Mukherjee S."/>
            <person name="Reddy T.B.K."/>
            <person name="Daum C."/>
            <person name="Copeland A."/>
            <person name="Chen I.A."/>
            <person name="Ivanova N.N."/>
            <person name="Kyrpides N.C."/>
            <person name="Shapiro N."/>
            <person name="Eloe-Fadrosh E.A."/>
            <person name="Pietrasiak N."/>
        </authorList>
    </citation>
    <scope>NUCLEOTIDE SEQUENCE</scope>
    <source>
        <strain evidence="1">CPER-KK1</strain>
    </source>
</reference>
<proteinExistence type="predicted"/>
<dbReference type="Proteomes" id="UP000753908">
    <property type="component" value="Unassembled WGS sequence"/>
</dbReference>
<dbReference type="EMBL" id="JAHHIF010000001">
    <property type="protein sequence ID" value="MBW4542871.1"/>
    <property type="molecule type" value="Genomic_DNA"/>
</dbReference>
<accession>A0A951PFN8</accession>
<sequence length="82" mass="9229">MKAYEFPAKITPEGKLELPDVQLEDLPHNSVVRVIVLVEEQTDQEDEDELDSVADSLRRALHEGKMGQTKPISQLWDGIDGD</sequence>
<comment type="caution">
    <text evidence="1">The sequence shown here is derived from an EMBL/GenBank/DDBJ whole genome shotgun (WGS) entry which is preliminary data.</text>
</comment>
<evidence type="ECO:0000313" key="2">
    <source>
        <dbReference type="Proteomes" id="UP000753908"/>
    </source>
</evidence>